<dbReference type="OMA" id="PQYLPWL"/>
<organism evidence="1 2">
    <name type="scientific">Selenomonas ruminantium</name>
    <dbReference type="NCBI Taxonomy" id="971"/>
    <lineage>
        <taxon>Bacteria</taxon>
        <taxon>Bacillati</taxon>
        <taxon>Bacillota</taxon>
        <taxon>Negativicutes</taxon>
        <taxon>Selenomonadales</taxon>
        <taxon>Selenomonadaceae</taxon>
        <taxon>Selenomonas</taxon>
    </lineage>
</organism>
<accession>A0A927WMJ8</accession>
<dbReference type="AlphaFoldDB" id="A0A927WMJ8"/>
<sequence>MKVAMMQPTFLPWLGYFELIMKVDLFVFCDDFQFVRKSYHQRNRLLFGKQNVTDITVPVKKKGVYQQKINEVEIREDLPWRTKLWKSIELNYHKTPYFSAYKDKIEPLIVQPKENLAKQNMELIECISSLIGAKTEFIRSSELHAIGARSELVKNLLHEVHADSFYQAHGSFPYMNEDGVFPLRDIPVYFQDAVPIPYRQYNNSTGQFVPYLSVLDVLFNIGAEDTAKIASCMTEHWLAWTEMLNIHQTYHV</sequence>
<evidence type="ECO:0008006" key="3">
    <source>
        <dbReference type="Google" id="ProtNLM"/>
    </source>
</evidence>
<dbReference type="Proteomes" id="UP000772151">
    <property type="component" value="Unassembled WGS sequence"/>
</dbReference>
<dbReference type="Pfam" id="PF08889">
    <property type="entry name" value="WbqC"/>
    <property type="match status" value="1"/>
</dbReference>
<dbReference type="RefSeq" id="WP_014425501.1">
    <property type="nucleotide sequence ID" value="NZ_SVCA01000007.1"/>
</dbReference>
<evidence type="ECO:0000313" key="1">
    <source>
        <dbReference type="EMBL" id="MBE6085503.1"/>
    </source>
</evidence>
<proteinExistence type="predicted"/>
<protein>
    <recommendedName>
        <fullName evidence="3">WbqC-like protein family protein</fullName>
    </recommendedName>
</protein>
<gene>
    <name evidence="1" type="ORF">E7203_08660</name>
</gene>
<reference evidence="1" key="1">
    <citation type="submission" date="2019-04" db="EMBL/GenBank/DDBJ databases">
        <title>Evolution of Biomass-Degrading Anaerobic Consortia Revealed by Metagenomics.</title>
        <authorList>
            <person name="Peng X."/>
        </authorList>
    </citation>
    <scope>NUCLEOTIDE SEQUENCE</scope>
    <source>
        <strain evidence="1">SIG242</strain>
    </source>
</reference>
<comment type="caution">
    <text evidence="1">The sequence shown here is derived from an EMBL/GenBank/DDBJ whole genome shotgun (WGS) entry which is preliminary data.</text>
</comment>
<dbReference type="EMBL" id="SVCA01000007">
    <property type="protein sequence ID" value="MBE6085503.1"/>
    <property type="molecule type" value="Genomic_DNA"/>
</dbReference>
<name>A0A927WMJ8_SELRU</name>
<dbReference type="InterPro" id="IPR014985">
    <property type="entry name" value="WbqC"/>
</dbReference>
<evidence type="ECO:0000313" key="2">
    <source>
        <dbReference type="Proteomes" id="UP000772151"/>
    </source>
</evidence>